<dbReference type="EMBL" id="BPVZ01000089">
    <property type="protein sequence ID" value="GKV30828.1"/>
    <property type="molecule type" value="Genomic_DNA"/>
</dbReference>
<evidence type="ECO:0000256" key="3">
    <source>
        <dbReference type="ARBA" id="ARBA00022771"/>
    </source>
</evidence>
<evidence type="ECO:0000256" key="5">
    <source>
        <dbReference type="SAM" id="MobiDB-lite"/>
    </source>
</evidence>
<evidence type="ECO:0000256" key="2">
    <source>
        <dbReference type="ARBA" id="ARBA00022723"/>
    </source>
</evidence>
<dbReference type="SUPFAM" id="SSF57716">
    <property type="entry name" value="Glucocorticoid receptor-like (DNA-binding domain)"/>
    <property type="match status" value="1"/>
</dbReference>
<evidence type="ECO:0000256" key="4">
    <source>
        <dbReference type="ARBA" id="ARBA00022833"/>
    </source>
</evidence>
<keyword evidence="4" id="KW-0862">Zinc</keyword>
<dbReference type="InterPro" id="IPR002653">
    <property type="entry name" value="Znf_A20"/>
</dbReference>
<dbReference type="GO" id="GO:0003677">
    <property type="term" value="F:DNA binding"/>
    <property type="evidence" value="ECO:0007669"/>
    <property type="project" value="InterPro"/>
</dbReference>
<feature type="region of interest" description="Disordered" evidence="5">
    <location>
        <begin position="22"/>
        <end position="47"/>
    </location>
</feature>
<gene>
    <name evidence="7" type="ORF">SLEP1_g39603</name>
</gene>
<keyword evidence="2" id="KW-0479">Metal-binding</keyword>
<sequence length="323" mass="35414">MLRAGYAGEKSTSYVYGNELKKAEQKSWRRPEVDPTPPPSPSPSPCSKQICGTKPGCTYCHPDNQLIGCIAPATTAREVLAPVFSTELFIKISTALTVISYKLFFWMGAQCYDLGEMENDIADENKTGEMEKKDKKDKKGEEKIDGNVESKFQLPYFQRLDSNYSSASMLWLLPQFLLWGMMKGILEEGLEEFLHDHIDNGLQVQAVCGIVDTVGNFLSMILTVASPSSWRHMAQRTEKEETEFKVPETLTLCINNCGLTGNLATNNMCQKCFNATTVTTSSSPSSTANITTAGAVAVGPSVLTFSVDPTCRAIVSSALEPTK</sequence>
<comment type="caution">
    <text evidence="7">The sequence shown here is derived from an EMBL/GenBank/DDBJ whole genome shotgun (WGS) entry which is preliminary data.</text>
</comment>
<evidence type="ECO:0000259" key="6">
    <source>
        <dbReference type="PROSITE" id="PS51036"/>
    </source>
</evidence>
<dbReference type="GO" id="GO:0008270">
    <property type="term" value="F:zinc ion binding"/>
    <property type="evidence" value="ECO:0007669"/>
    <property type="project" value="UniProtKB-KW"/>
</dbReference>
<dbReference type="PROSITE" id="PS51036">
    <property type="entry name" value="ZF_A20"/>
    <property type="match status" value="1"/>
</dbReference>
<evidence type="ECO:0000313" key="7">
    <source>
        <dbReference type="EMBL" id="GKV30828.1"/>
    </source>
</evidence>
<feature type="compositionally biased region" description="Basic and acidic residues" evidence="5">
    <location>
        <begin position="22"/>
        <end position="33"/>
    </location>
</feature>
<dbReference type="Proteomes" id="UP001054252">
    <property type="component" value="Unassembled WGS sequence"/>
</dbReference>
<evidence type="ECO:0000256" key="1">
    <source>
        <dbReference type="ARBA" id="ARBA00003732"/>
    </source>
</evidence>
<reference evidence="7 8" key="1">
    <citation type="journal article" date="2021" name="Commun. Biol.">
        <title>The genome of Shorea leprosula (Dipterocarpaceae) highlights the ecological relevance of drought in aseasonal tropical rainforests.</title>
        <authorList>
            <person name="Ng K.K.S."/>
            <person name="Kobayashi M.J."/>
            <person name="Fawcett J.A."/>
            <person name="Hatakeyama M."/>
            <person name="Paape T."/>
            <person name="Ng C.H."/>
            <person name="Ang C.C."/>
            <person name="Tnah L.H."/>
            <person name="Lee C.T."/>
            <person name="Nishiyama T."/>
            <person name="Sese J."/>
            <person name="O'Brien M.J."/>
            <person name="Copetti D."/>
            <person name="Mohd Noor M.I."/>
            <person name="Ong R.C."/>
            <person name="Putra M."/>
            <person name="Sireger I.Z."/>
            <person name="Indrioko S."/>
            <person name="Kosugi Y."/>
            <person name="Izuno A."/>
            <person name="Isagi Y."/>
            <person name="Lee S.L."/>
            <person name="Shimizu K.K."/>
        </authorList>
    </citation>
    <scope>NUCLEOTIDE SEQUENCE [LARGE SCALE GENOMIC DNA]</scope>
    <source>
        <strain evidence="7">214</strain>
    </source>
</reference>
<comment type="function">
    <text evidence="1">May be involved in environmental stress response.</text>
</comment>
<feature type="compositionally biased region" description="Pro residues" evidence="5">
    <location>
        <begin position="34"/>
        <end position="44"/>
    </location>
</feature>
<name>A0AAV5L150_9ROSI</name>
<dbReference type="Pfam" id="PF01754">
    <property type="entry name" value="zf-A20"/>
    <property type="match status" value="1"/>
</dbReference>
<protein>
    <recommendedName>
        <fullName evidence="6">A20-type domain-containing protein</fullName>
    </recommendedName>
</protein>
<keyword evidence="3" id="KW-0863">Zinc-finger</keyword>
<proteinExistence type="predicted"/>
<dbReference type="AlphaFoldDB" id="A0AAV5L150"/>
<evidence type="ECO:0000313" key="8">
    <source>
        <dbReference type="Proteomes" id="UP001054252"/>
    </source>
</evidence>
<feature type="region of interest" description="Disordered" evidence="5">
    <location>
        <begin position="123"/>
        <end position="144"/>
    </location>
</feature>
<keyword evidence="8" id="KW-1185">Reference proteome</keyword>
<dbReference type="FunFam" id="1.20.5.4770:FF:000006">
    <property type="entry name" value="Zinc finger A20 and AN1 domain-containing stress-associated protein 1"/>
    <property type="match status" value="1"/>
</dbReference>
<accession>A0AAV5L150</accession>
<dbReference type="SMART" id="SM00259">
    <property type="entry name" value="ZnF_A20"/>
    <property type="match status" value="1"/>
</dbReference>
<dbReference type="Gene3D" id="1.20.5.4770">
    <property type="match status" value="1"/>
</dbReference>
<organism evidence="7 8">
    <name type="scientific">Rubroshorea leprosula</name>
    <dbReference type="NCBI Taxonomy" id="152421"/>
    <lineage>
        <taxon>Eukaryota</taxon>
        <taxon>Viridiplantae</taxon>
        <taxon>Streptophyta</taxon>
        <taxon>Embryophyta</taxon>
        <taxon>Tracheophyta</taxon>
        <taxon>Spermatophyta</taxon>
        <taxon>Magnoliopsida</taxon>
        <taxon>eudicotyledons</taxon>
        <taxon>Gunneridae</taxon>
        <taxon>Pentapetalae</taxon>
        <taxon>rosids</taxon>
        <taxon>malvids</taxon>
        <taxon>Malvales</taxon>
        <taxon>Dipterocarpaceae</taxon>
        <taxon>Rubroshorea</taxon>
    </lineage>
</organism>
<feature type="domain" description="A20-type" evidence="6">
    <location>
        <begin position="247"/>
        <end position="281"/>
    </location>
</feature>